<protein>
    <submittedName>
        <fullName evidence="5">ATPase, AAA family</fullName>
    </submittedName>
</protein>
<dbReference type="CDD" id="cd19481">
    <property type="entry name" value="RecA-like_protease"/>
    <property type="match status" value="1"/>
</dbReference>
<dbReference type="InterPro" id="IPR050221">
    <property type="entry name" value="26S_Proteasome_ATPase"/>
</dbReference>
<dbReference type="SMART" id="SM00382">
    <property type="entry name" value="AAA"/>
    <property type="match status" value="1"/>
</dbReference>
<feature type="domain" description="AAA+ ATPase" evidence="4">
    <location>
        <begin position="139"/>
        <end position="271"/>
    </location>
</feature>
<organism evidence="5">
    <name type="scientific">hydrothermal vent metagenome</name>
    <dbReference type="NCBI Taxonomy" id="652676"/>
    <lineage>
        <taxon>unclassified sequences</taxon>
        <taxon>metagenomes</taxon>
        <taxon>ecological metagenomes</taxon>
    </lineage>
</organism>
<dbReference type="AlphaFoldDB" id="A0A3B0XNX8"/>
<dbReference type="InterPro" id="IPR027417">
    <property type="entry name" value="P-loop_NTPase"/>
</dbReference>
<dbReference type="EMBL" id="UOFJ01000407">
    <property type="protein sequence ID" value="VAW69251.1"/>
    <property type="molecule type" value="Genomic_DNA"/>
</dbReference>
<dbReference type="PANTHER" id="PTHR23073">
    <property type="entry name" value="26S PROTEASOME REGULATORY SUBUNIT"/>
    <property type="match status" value="1"/>
</dbReference>
<name>A0A3B0XNX8_9ZZZZ</name>
<evidence type="ECO:0000256" key="2">
    <source>
        <dbReference type="ARBA" id="ARBA00022741"/>
    </source>
</evidence>
<proteinExistence type="inferred from homology"/>
<comment type="similarity">
    <text evidence="1">Belongs to the AAA ATPase family.</text>
</comment>
<dbReference type="GO" id="GO:0005524">
    <property type="term" value="F:ATP binding"/>
    <property type="evidence" value="ECO:0007669"/>
    <property type="project" value="UniProtKB-KW"/>
</dbReference>
<keyword evidence="3" id="KW-0067">ATP-binding</keyword>
<feature type="non-terminal residue" evidence="5">
    <location>
        <position position="1"/>
    </location>
</feature>
<dbReference type="SUPFAM" id="SSF52540">
    <property type="entry name" value="P-loop containing nucleoside triphosphate hydrolases"/>
    <property type="match status" value="1"/>
</dbReference>
<dbReference type="GO" id="GO:0016887">
    <property type="term" value="F:ATP hydrolysis activity"/>
    <property type="evidence" value="ECO:0007669"/>
    <property type="project" value="InterPro"/>
</dbReference>
<evidence type="ECO:0000256" key="1">
    <source>
        <dbReference type="ARBA" id="ARBA00006914"/>
    </source>
</evidence>
<evidence type="ECO:0000313" key="5">
    <source>
        <dbReference type="EMBL" id="VAW69251.1"/>
    </source>
</evidence>
<sequence length="373" mass="42771">LSAINRKNRLPVINISPLSFNERVNCFSTELGQAAQLILPEIEECARRYRFQEKKIKQICRNFSIEKLPLTASNLNSACANEAYVELGELAQRVKPRFTLQELILPEDQARQIRETLHAMRALTVVHYHWGTSRVWNEGGLSVLFCGSPGTGKTMAAETIAHALDMPMYRIDLSQVVNKYIGETEKNLKRVFDIAELCDCILFFDEADALFGKRTEVKDSNDRFSNIEISYLLERMERFRGLAVLATNRRKDLDDAFIRRLRYIIEFPLPDVAERKRIWENVFPENVDVTSLDMYFLAKNFQLSGGHIRSIAFNACLQSASYKDRTRAAKVEMPATLIALKRELEKMNRSSDDGLFGRYSDLLNINLTEGQTP</sequence>
<evidence type="ECO:0000256" key="3">
    <source>
        <dbReference type="ARBA" id="ARBA00022840"/>
    </source>
</evidence>
<dbReference type="Gene3D" id="3.40.50.300">
    <property type="entry name" value="P-loop containing nucleotide triphosphate hydrolases"/>
    <property type="match status" value="1"/>
</dbReference>
<gene>
    <name evidence="5" type="ORF">MNBD_GAMMA10-3354</name>
</gene>
<reference evidence="5" key="1">
    <citation type="submission" date="2018-06" db="EMBL/GenBank/DDBJ databases">
        <authorList>
            <person name="Zhirakovskaya E."/>
        </authorList>
    </citation>
    <scope>NUCLEOTIDE SEQUENCE</scope>
</reference>
<dbReference type="InterPro" id="IPR003959">
    <property type="entry name" value="ATPase_AAA_core"/>
</dbReference>
<keyword evidence="2" id="KW-0547">Nucleotide-binding</keyword>
<evidence type="ECO:0000259" key="4">
    <source>
        <dbReference type="SMART" id="SM00382"/>
    </source>
</evidence>
<dbReference type="InterPro" id="IPR003593">
    <property type="entry name" value="AAA+_ATPase"/>
</dbReference>
<dbReference type="Pfam" id="PF00004">
    <property type="entry name" value="AAA"/>
    <property type="match status" value="1"/>
</dbReference>
<accession>A0A3B0XNX8</accession>